<evidence type="ECO:0000259" key="3">
    <source>
        <dbReference type="Pfam" id="PF06791"/>
    </source>
</evidence>
<name>A0AAJ2R490_DELAC</name>
<comment type="caution">
    <text evidence="4">The sequence shown here is derived from an EMBL/GenBank/DDBJ whole genome shotgun (WGS) entry which is preliminary data.</text>
</comment>
<feature type="coiled-coil region" evidence="1">
    <location>
        <begin position="317"/>
        <end position="373"/>
    </location>
</feature>
<dbReference type="AlphaFoldDB" id="A0AAJ2R490"/>
<organism evidence="4 5">
    <name type="scientific">Delftia acidovorans</name>
    <name type="common">Pseudomonas acidovorans</name>
    <name type="synonym">Comamonas acidovorans</name>
    <dbReference type="NCBI Taxonomy" id="80866"/>
    <lineage>
        <taxon>Bacteria</taxon>
        <taxon>Pseudomonadati</taxon>
        <taxon>Pseudomonadota</taxon>
        <taxon>Betaproteobacteria</taxon>
        <taxon>Burkholderiales</taxon>
        <taxon>Comamonadaceae</taxon>
        <taxon>Delftia</taxon>
    </lineage>
</organism>
<protein>
    <submittedName>
        <fullName evidence="4">Phage tail length tape measure family protein</fullName>
    </submittedName>
</protein>
<keyword evidence="1" id="KW-0175">Coiled coil</keyword>
<dbReference type="Pfam" id="PF06791">
    <property type="entry name" value="TMP_2"/>
    <property type="match status" value="1"/>
</dbReference>
<feature type="domain" description="Bacteriophage tail tape measure N-terminal" evidence="3">
    <location>
        <begin position="50"/>
        <end position="182"/>
    </location>
</feature>
<evidence type="ECO:0000256" key="2">
    <source>
        <dbReference type="SAM" id="MobiDB-lite"/>
    </source>
</evidence>
<dbReference type="EMBL" id="JAWWMZ010000022">
    <property type="protein sequence ID" value="MDX4957934.1"/>
    <property type="molecule type" value="Genomic_DNA"/>
</dbReference>
<gene>
    <name evidence="4" type="ORF">SGN30_31320</name>
</gene>
<dbReference type="Proteomes" id="UP001287445">
    <property type="component" value="Unassembled WGS sequence"/>
</dbReference>
<dbReference type="InterPro" id="IPR009628">
    <property type="entry name" value="Phage_tape_measure_N"/>
</dbReference>
<feature type="coiled-coil region" evidence="1">
    <location>
        <begin position="493"/>
        <end position="549"/>
    </location>
</feature>
<evidence type="ECO:0000313" key="5">
    <source>
        <dbReference type="Proteomes" id="UP001287445"/>
    </source>
</evidence>
<reference evidence="4" key="1">
    <citation type="submission" date="2023-11" db="EMBL/GenBank/DDBJ databases">
        <title>Identification and selenium tolerance of Delftia acidovorans R3-25.</title>
        <authorList>
            <person name="Zhang S."/>
            <person name="Liu Y."/>
            <person name="Guo Y."/>
        </authorList>
    </citation>
    <scope>NUCLEOTIDE SEQUENCE</scope>
    <source>
        <strain evidence="4">R3-25</strain>
    </source>
</reference>
<evidence type="ECO:0000313" key="4">
    <source>
        <dbReference type="EMBL" id="MDX4957934.1"/>
    </source>
</evidence>
<evidence type="ECO:0000256" key="1">
    <source>
        <dbReference type="SAM" id="Coils"/>
    </source>
</evidence>
<sequence>MASRSLGTLTLDLIAKIGGFTAGLTQAEREADKRAKAIAGKAKQIQKEWDAVGKAIGGAIAAIGIGSIFAKFIDESRNAQNEQAQLAAVIKSTGQAAGYSAQQLNDMAAAIAGKSIFAEGDINRAQTRLLSYTNVVGEQFPEALQAAIDMATRLGVTVEQAAETVGKALDVPAEGLTALSKQGFRFTEDQKKLVASLQDTGRTAEAQQIILDALKSSYGGAAEAARNTFGGAIAGLQNQLNSLMTGDDGSLEGATKAINDLTDVLGSSETKQAFATFLTGLANIISLLAQATTHFINFGRFAGEAIGRAVAGADSPIGRMDERISELVEEIRQLDNEIQRPRRFSSGGGYDGIDELKQRAAAARAELEKARAIRNDLGRMAEVGTGSGVSSSDLPKPKRVAVKKTGSDDDTKKLLENELKEFQRIITAQTGLMADRNRMLDLYNSQGLISIKDYYDAQRAILDESTEAQVKAYDAQIKALRDYQSNATKKTDRAEADGKINDLLDKRRKLLQDTGLAQIELDIKQEQSSKDLEDSLKKVNAQLLELRGQTAEAAAINFDMANEKLQDLFKANNSEEGQKALATLRESVVAQAQLNKVTGDFARIMGDLQIAEQRINIDRESGVFGEIGSLQRLGEARREKLVLLEEELKKLESLRTMVVLTPEQEQAIERLKVQIKDLRASADPIANKVNSEISEATGRFFSDITSGAKSAKDAFKDLGDSIFQTFNKIITQKLGEELFASLFTSSSSGGSIGSWFSGLIGTNGGKSSGGGFFDFLGGLFGGFRANGGPVQAGKFYEVNENENELFTQGGRTFLMSSAGGRVDPIRGGGSQTSMPINVYVPPQTTRATGTQIASEIQRKLAMGVRNS</sequence>
<feature type="region of interest" description="Disordered" evidence="2">
    <location>
        <begin position="384"/>
        <end position="405"/>
    </location>
</feature>
<accession>A0AAJ2R490</accession>
<dbReference type="RefSeq" id="WP_319076997.1">
    <property type="nucleotide sequence ID" value="NZ_JAWWMZ010000022.1"/>
</dbReference>
<proteinExistence type="predicted"/>